<evidence type="ECO:0008006" key="3">
    <source>
        <dbReference type="Google" id="ProtNLM"/>
    </source>
</evidence>
<comment type="caution">
    <text evidence="1">The sequence shown here is derived from an EMBL/GenBank/DDBJ whole genome shotgun (WGS) entry which is preliminary data.</text>
</comment>
<proteinExistence type="predicted"/>
<name>A0A5C8UK45_9MICO</name>
<dbReference type="RefSeq" id="WP_147785153.1">
    <property type="nucleotide sequence ID" value="NZ_VRMG01000016.1"/>
</dbReference>
<evidence type="ECO:0000313" key="1">
    <source>
        <dbReference type="EMBL" id="TXN28112.1"/>
    </source>
</evidence>
<gene>
    <name evidence="1" type="ORF">FVP33_18380</name>
</gene>
<sequence>MNQQDLFLMSDAALRDVIDMIDHDQLAQPAPAEWSRKPNPTLRDIIAYHAYDEAWVPDVLAGRTAEEVGTRHDGDLLGDDPIASYDDINDAAMEAVSRDLDFDRIVHLSYGDFSLGDYLVHTSTYRAFQAWSIAHSLGLDFSLPEPLVDGLWQILGPQIADFRAMGVFPPEVPVPAGSDPEVQLLGKVGYWKP</sequence>
<dbReference type="AlphaFoldDB" id="A0A5C8UK45"/>
<protein>
    <recommendedName>
        <fullName evidence="3">TIGR03086 family protein</fullName>
    </recommendedName>
</protein>
<dbReference type="EMBL" id="VRMG01000016">
    <property type="protein sequence ID" value="TXN28112.1"/>
    <property type="molecule type" value="Genomic_DNA"/>
</dbReference>
<accession>A0A5C8UK45</accession>
<reference evidence="1 2" key="1">
    <citation type="submission" date="2019-08" db="EMBL/GenBank/DDBJ databases">
        <title>Bacterial whole genome sequence for Glaciihabitans sp. CHu50b-6-2.</title>
        <authorList>
            <person name="Jin L."/>
        </authorList>
    </citation>
    <scope>NUCLEOTIDE SEQUENCE [LARGE SCALE GENOMIC DNA]</scope>
    <source>
        <strain evidence="1 2">CHu50b-6-2</strain>
    </source>
</reference>
<keyword evidence="2" id="KW-1185">Reference proteome</keyword>
<evidence type="ECO:0000313" key="2">
    <source>
        <dbReference type="Proteomes" id="UP000321379"/>
    </source>
</evidence>
<organism evidence="1 2">
    <name type="scientific">Lacisediminihabitans profunda</name>
    <dbReference type="NCBI Taxonomy" id="2594790"/>
    <lineage>
        <taxon>Bacteria</taxon>
        <taxon>Bacillati</taxon>
        <taxon>Actinomycetota</taxon>
        <taxon>Actinomycetes</taxon>
        <taxon>Micrococcales</taxon>
        <taxon>Microbacteriaceae</taxon>
        <taxon>Lacisediminihabitans</taxon>
    </lineage>
</organism>
<dbReference type="Proteomes" id="UP000321379">
    <property type="component" value="Unassembled WGS sequence"/>
</dbReference>